<name>A0A9P7JNX4_9AGAM</name>
<proteinExistence type="predicted"/>
<keyword evidence="2" id="KW-1185">Reference proteome</keyword>
<protein>
    <submittedName>
        <fullName evidence="1">Uncharacterized protein</fullName>
    </submittedName>
</protein>
<dbReference type="RefSeq" id="XP_041287768.1">
    <property type="nucleotide sequence ID" value="XM_041434194.1"/>
</dbReference>
<dbReference type="Proteomes" id="UP000823399">
    <property type="component" value="Unassembled WGS sequence"/>
</dbReference>
<sequence>MGRQPKLSCMTERGYHHNILEQNFPIHELRHDGANKCGNENLDSKGRAILMILSRANRLGARFVRVKSSKSASNFLRAAIWSQTKTYDGWAESMLVRRIGSGSREILRRVLKPISNSRGCRKVLSDLASLGQSLGESIGVQCFKRVATMSINPANASAAQYLTGILMLHVHAPPQLCPPLSLLTHLLTRPSPCPLLLETFIFRLKVPINELTMLLYGSKKKTRNVHGRSVRNSDGSRSLALLQTVEAKYVRETSIEETDGPHVQECDAPLALYFSPSQPRPALPADELE</sequence>
<comment type="caution">
    <text evidence="1">The sequence shown here is derived from an EMBL/GenBank/DDBJ whole genome shotgun (WGS) entry which is preliminary data.</text>
</comment>
<dbReference type="AlphaFoldDB" id="A0A9P7JNX4"/>
<evidence type="ECO:0000313" key="2">
    <source>
        <dbReference type="Proteomes" id="UP000823399"/>
    </source>
</evidence>
<dbReference type="EMBL" id="JABBWM010000076">
    <property type="protein sequence ID" value="KAG2095150.1"/>
    <property type="molecule type" value="Genomic_DNA"/>
</dbReference>
<gene>
    <name evidence="1" type="ORF">F5147DRAFT_657028</name>
</gene>
<organism evidence="1 2">
    <name type="scientific">Suillus discolor</name>
    <dbReference type="NCBI Taxonomy" id="1912936"/>
    <lineage>
        <taxon>Eukaryota</taxon>
        <taxon>Fungi</taxon>
        <taxon>Dikarya</taxon>
        <taxon>Basidiomycota</taxon>
        <taxon>Agaricomycotina</taxon>
        <taxon>Agaricomycetes</taxon>
        <taxon>Agaricomycetidae</taxon>
        <taxon>Boletales</taxon>
        <taxon>Suillineae</taxon>
        <taxon>Suillaceae</taxon>
        <taxon>Suillus</taxon>
    </lineage>
</organism>
<accession>A0A9P7JNX4</accession>
<evidence type="ECO:0000313" key="1">
    <source>
        <dbReference type="EMBL" id="KAG2095150.1"/>
    </source>
</evidence>
<dbReference type="GeneID" id="64696453"/>
<reference evidence="1" key="1">
    <citation type="journal article" date="2020" name="New Phytol.">
        <title>Comparative genomics reveals dynamic genome evolution in host specialist ectomycorrhizal fungi.</title>
        <authorList>
            <person name="Lofgren L.A."/>
            <person name="Nguyen N.H."/>
            <person name="Vilgalys R."/>
            <person name="Ruytinx J."/>
            <person name="Liao H.L."/>
            <person name="Branco S."/>
            <person name="Kuo A."/>
            <person name="LaButti K."/>
            <person name="Lipzen A."/>
            <person name="Andreopoulos W."/>
            <person name="Pangilinan J."/>
            <person name="Riley R."/>
            <person name="Hundley H."/>
            <person name="Na H."/>
            <person name="Barry K."/>
            <person name="Grigoriev I.V."/>
            <person name="Stajich J.E."/>
            <person name="Kennedy P.G."/>
        </authorList>
    </citation>
    <scope>NUCLEOTIDE SEQUENCE</scope>
    <source>
        <strain evidence="1">FC423</strain>
    </source>
</reference>